<organism evidence="3 4">
    <name type="scientific">Cohnella soli</name>
    <dbReference type="NCBI Taxonomy" id="425005"/>
    <lineage>
        <taxon>Bacteria</taxon>
        <taxon>Bacillati</taxon>
        <taxon>Bacillota</taxon>
        <taxon>Bacilli</taxon>
        <taxon>Bacillales</taxon>
        <taxon>Paenibacillaceae</taxon>
        <taxon>Cohnella</taxon>
    </lineage>
</organism>
<feature type="transmembrane region" description="Helical" evidence="1">
    <location>
        <begin position="218"/>
        <end position="240"/>
    </location>
</feature>
<dbReference type="RefSeq" id="WP_378135476.1">
    <property type="nucleotide sequence ID" value="NZ_JBHSMI010000028.1"/>
</dbReference>
<dbReference type="InterPro" id="IPR052173">
    <property type="entry name" value="Beta-lactam_resp_regulator"/>
</dbReference>
<feature type="transmembrane region" description="Helical" evidence="1">
    <location>
        <begin position="6"/>
        <end position="24"/>
    </location>
</feature>
<protein>
    <submittedName>
        <fullName evidence="3">M56 family metallopeptidase</fullName>
    </submittedName>
</protein>
<dbReference type="PANTHER" id="PTHR34978">
    <property type="entry name" value="POSSIBLE SENSOR-TRANSDUCER PROTEIN BLAR"/>
    <property type="match status" value="1"/>
</dbReference>
<keyword evidence="1" id="KW-0812">Transmembrane</keyword>
<evidence type="ECO:0000313" key="4">
    <source>
        <dbReference type="Proteomes" id="UP001596113"/>
    </source>
</evidence>
<sequence>MPLLETSLSVSILIVAILFFRWILLHKLPKMTFMFLWSVALVQLLVPVSVHSQFSIFTVLDYLSGRMFAGKEGTPVTESPLLTDGGTVSMPPVKENMTFPTEPLQIASQLSPIVWAWLIGFTLCALYFIIPHLRSRKNYKMSLPINNNFIREWQQSNRLWRKVQIRQADHISTPLTYGILRPVVLLPKALDYTDENQLALILTHEFTHIKRYDTLKKWLFAAGVSVHWFNPVVWVMYVFANRDIELSCDETVIRTFGNSTKSAYALALVSLEEKRSGMFPMMSHFAKKPIEERIISIMKTKKTSIRTMLLAITIAVSVVTVFATSARDETEAATGGDEPVAEVVPNLYQGQSTTVLMPIDLTFRQADVPMLIDNLIASKYRAIYIDNEIYVRVMNDNSVMISKDNGKAWGKYDTDDVETKDFAKWLLENDPNPGYSMKEVQSRLANGAEVKHIAFENGKEMYFIMDARGVQIELVQPAKLASVLIDGQRMMITCERLPMYISDQILSISAPMLRTFYDLLVSSNILTKADADQDYSQRMKYLKKNDTIFTVTD</sequence>
<keyword evidence="1" id="KW-0472">Membrane</keyword>
<dbReference type="Pfam" id="PF05569">
    <property type="entry name" value="Peptidase_M56"/>
    <property type="match status" value="1"/>
</dbReference>
<dbReference type="CDD" id="cd07341">
    <property type="entry name" value="M56_BlaR1_MecR1_like"/>
    <property type="match status" value="1"/>
</dbReference>
<evidence type="ECO:0000313" key="3">
    <source>
        <dbReference type="EMBL" id="MFC5404830.1"/>
    </source>
</evidence>
<accession>A0ABW0HUD5</accession>
<evidence type="ECO:0000256" key="1">
    <source>
        <dbReference type="SAM" id="Phobius"/>
    </source>
</evidence>
<dbReference type="Proteomes" id="UP001596113">
    <property type="component" value="Unassembled WGS sequence"/>
</dbReference>
<feature type="domain" description="Peptidase M56" evidence="2">
    <location>
        <begin position="3"/>
        <end position="297"/>
    </location>
</feature>
<keyword evidence="1" id="KW-1133">Transmembrane helix</keyword>
<reference evidence="4" key="1">
    <citation type="journal article" date="2019" name="Int. J. Syst. Evol. Microbiol.">
        <title>The Global Catalogue of Microorganisms (GCM) 10K type strain sequencing project: providing services to taxonomists for standard genome sequencing and annotation.</title>
        <authorList>
            <consortium name="The Broad Institute Genomics Platform"/>
            <consortium name="The Broad Institute Genome Sequencing Center for Infectious Disease"/>
            <person name="Wu L."/>
            <person name="Ma J."/>
        </authorList>
    </citation>
    <scope>NUCLEOTIDE SEQUENCE [LARGE SCALE GENOMIC DNA]</scope>
    <source>
        <strain evidence="4">CGMCC 1.18575</strain>
    </source>
</reference>
<feature type="transmembrane region" description="Helical" evidence="1">
    <location>
        <begin position="113"/>
        <end position="130"/>
    </location>
</feature>
<proteinExistence type="predicted"/>
<dbReference type="EMBL" id="JBHSMI010000028">
    <property type="protein sequence ID" value="MFC5404830.1"/>
    <property type="molecule type" value="Genomic_DNA"/>
</dbReference>
<comment type="caution">
    <text evidence="3">The sequence shown here is derived from an EMBL/GenBank/DDBJ whole genome shotgun (WGS) entry which is preliminary data.</text>
</comment>
<feature type="transmembrane region" description="Helical" evidence="1">
    <location>
        <begin position="31"/>
        <end position="50"/>
    </location>
</feature>
<dbReference type="InterPro" id="IPR008756">
    <property type="entry name" value="Peptidase_M56"/>
</dbReference>
<dbReference type="PANTHER" id="PTHR34978:SF3">
    <property type="entry name" value="SLR0241 PROTEIN"/>
    <property type="match status" value="1"/>
</dbReference>
<evidence type="ECO:0000259" key="2">
    <source>
        <dbReference type="Pfam" id="PF05569"/>
    </source>
</evidence>
<keyword evidence="4" id="KW-1185">Reference proteome</keyword>
<name>A0ABW0HUD5_9BACL</name>
<gene>
    <name evidence="3" type="ORF">ACFPOF_18985</name>
</gene>